<evidence type="ECO:0000313" key="3">
    <source>
        <dbReference type="Proteomes" id="UP001500503"/>
    </source>
</evidence>
<keyword evidence="1" id="KW-0732">Signal</keyword>
<dbReference type="EMBL" id="BAABHF010000002">
    <property type="protein sequence ID" value="GAA4481508.1"/>
    <property type="molecule type" value="Genomic_DNA"/>
</dbReference>
<organism evidence="2 3">
    <name type="scientific">Actinoallomurus oryzae</name>
    <dbReference type="NCBI Taxonomy" id="502180"/>
    <lineage>
        <taxon>Bacteria</taxon>
        <taxon>Bacillati</taxon>
        <taxon>Actinomycetota</taxon>
        <taxon>Actinomycetes</taxon>
        <taxon>Streptosporangiales</taxon>
        <taxon>Thermomonosporaceae</taxon>
        <taxon>Actinoallomurus</taxon>
    </lineage>
</organism>
<proteinExistence type="predicted"/>
<sequence>MQRRLAAVVPIGVLALLASVATAPAHAEEPAPTVVCEDANNEINVNFTSGAADVNSTVFHGCASPNIPSLVIGVVQPRPGTATGTPTDVSINVPKWTIFWYDKNNKKLTETVSNMTFTYIGPLPHEMAALALASHQTVISAGTATRTCPTSNECTYYNTTTYARGEYYFG</sequence>
<reference evidence="3" key="1">
    <citation type="journal article" date="2019" name="Int. J. Syst. Evol. Microbiol.">
        <title>The Global Catalogue of Microorganisms (GCM) 10K type strain sequencing project: providing services to taxonomists for standard genome sequencing and annotation.</title>
        <authorList>
            <consortium name="The Broad Institute Genomics Platform"/>
            <consortium name="The Broad Institute Genome Sequencing Center for Infectious Disease"/>
            <person name="Wu L."/>
            <person name="Ma J."/>
        </authorList>
    </citation>
    <scope>NUCLEOTIDE SEQUENCE [LARGE SCALE GENOMIC DNA]</scope>
    <source>
        <strain evidence="3">JCM 17933</strain>
    </source>
</reference>
<evidence type="ECO:0000313" key="2">
    <source>
        <dbReference type="EMBL" id="GAA4481508.1"/>
    </source>
</evidence>
<dbReference type="Proteomes" id="UP001500503">
    <property type="component" value="Unassembled WGS sequence"/>
</dbReference>
<keyword evidence="3" id="KW-1185">Reference proteome</keyword>
<accession>A0ABP8P6W3</accession>
<evidence type="ECO:0000256" key="1">
    <source>
        <dbReference type="SAM" id="SignalP"/>
    </source>
</evidence>
<comment type="caution">
    <text evidence="2">The sequence shown here is derived from an EMBL/GenBank/DDBJ whole genome shotgun (WGS) entry which is preliminary data.</text>
</comment>
<feature type="chain" id="PRO_5047084278" evidence="1">
    <location>
        <begin position="28"/>
        <end position="170"/>
    </location>
</feature>
<dbReference type="RefSeq" id="WP_345455639.1">
    <property type="nucleotide sequence ID" value="NZ_BAABHF010000002.1"/>
</dbReference>
<gene>
    <name evidence="2" type="ORF">GCM10023191_000550</name>
</gene>
<feature type="signal peptide" evidence="1">
    <location>
        <begin position="1"/>
        <end position="27"/>
    </location>
</feature>
<protein>
    <submittedName>
        <fullName evidence="2">Uncharacterized protein</fullName>
    </submittedName>
</protein>
<name>A0ABP8P6W3_9ACTN</name>